<dbReference type="EnsemblMetazoa" id="tetur22g01730.1">
    <property type="protein sequence ID" value="tetur22g01730.1"/>
    <property type="gene ID" value="tetur22g01730"/>
</dbReference>
<reference evidence="2" key="2">
    <citation type="submission" date="2015-06" db="UniProtKB">
        <authorList>
            <consortium name="EnsemblMetazoa"/>
        </authorList>
    </citation>
    <scope>IDENTIFICATION</scope>
</reference>
<dbReference type="OMA" id="HANQMAP"/>
<dbReference type="HOGENOM" id="CLU_2457695_0_0_1"/>
<dbReference type="KEGG" id="tut:107367425"/>
<evidence type="ECO:0000313" key="3">
    <source>
        <dbReference type="Proteomes" id="UP000015104"/>
    </source>
</evidence>
<protein>
    <submittedName>
        <fullName evidence="2">Uncharacterized protein</fullName>
    </submittedName>
</protein>
<gene>
    <name evidence="2" type="primary">107367425</name>
</gene>
<evidence type="ECO:0000256" key="1">
    <source>
        <dbReference type="SAM" id="SignalP"/>
    </source>
</evidence>
<feature type="signal peptide" evidence="1">
    <location>
        <begin position="1"/>
        <end position="19"/>
    </location>
</feature>
<dbReference type="EMBL" id="CAEY01000585">
    <property type="status" value="NOT_ANNOTATED_CDS"/>
    <property type="molecule type" value="Genomic_DNA"/>
</dbReference>
<name>T1KUY5_TETUR</name>
<dbReference type="AlphaFoldDB" id="T1KUY5"/>
<evidence type="ECO:0000313" key="2">
    <source>
        <dbReference type="EnsemblMetazoa" id="tetur22g01730.1"/>
    </source>
</evidence>
<dbReference type="Proteomes" id="UP000015104">
    <property type="component" value="Unassembled WGS sequence"/>
</dbReference>
<proteinExistence type="predicted"/>
<accession>T1KUY5</accession>
<organism evidence="2 3">
    <name type="scientific">Tetranychus urticae</name>
    <name type="common">Two-spotted spider mite</name>
    <dbReference type="NCBI Taxonomy" id="32264"/>
    <lineage>
        <taxon>Eukaryota</taxon>
        <taxon>Metazoa</taxon>
        <taxon>Ecdysozoa</taxon>
        <taxon>Arthropoda</taxon>
        <taxon>Chelicerata</taxon>
        <taxon>Arachnida</taxon>
        <taxon>Acari</taxon>
        <taxon>Acariformes</taxon>
        <taxon>Trombidiformes</taxon>
        <taxon>Prostigmata</taxon>
        <taxon>Eleutherengona</taxon>
        <taxon>Raphignathae</taxon>
        <taxon>Tetranychoidea</taxon>
        <taxon>Tetranychidae</taxon>
        <taxon>Tetranychus</taxon>
    </lineage>
</organism>
<reference evidence="3" key="1">
    <citation type="submission" date="2011-08" db="EMBL/GenBank/DDBJ databases">
        <authorList>
            <person name="Rombauts S."/>
        </authorList>
    </citation>
    <scope>NUCLEOTIDE SEQUENCE</scope>
    <source>
        <strain evidence="3">London</strain>
    </source>
</reference>
<sequence length="130" mass="13934">MKSFFVISLIVLIAAMVSAQETLTGLYNTRRLPAQNEYAARSLHAANQEYGQAQQARAVAAQSAQAAQAAHAAHANQMAPSAGMNARQVDMMVRQAADKAAIMVTRWAKALRETMIENAGREASAEGQAF</sequence>
<keyword evidence="3" id="KW-1185">Reference proteome</keyword>
<keyword evidence="1" id="KW-0732">Signal</keyword>
<feature type="chain" id="PRO_5007729163" evidence="1">
    <location>
        <begin position="20"/>
        <end position="130"/>
    </location>
</feature>
<dbReference type="OrthoDB" id="10633499at2759"/>